<dbReference type="OrthoDB" id="20170at2"/>
<dbReference type="PANTHER" id="PTHR42862:SF1">
    <property type="entry name" value="DELTA-1-PYRROLINE-5-CARBOXYLATE DEHYDROGENASE 2, ISOFORM A-RELATED"/>
    <property type="match status" value="1"/>
</dbReference>
<dbReference type="InterPro" id="IPR016161">
    <property type="entry name" value="Ald_DH/histidinol_DH"/>
</dbReference>
<dbReference type="PROSITE" id="PS00070">
    <property type="entry name" value="ALDEHYDE_DEHYDR_CYS"/>
    <property type="match status" value="1"/>
</dbReference>
<dbReference type="CDD" id="cd07124">
    <property type="entry name" value="ALDH_PutA-P5CDH-RocA"/>
    <property type="match status" value="1"/>
</dbReference>
<comment type="similarity">
    <text evidence="6">Belongs to the aldehyde dehydrogenase family. RocA subfamily.</text>
</comment>
<keyword evidence="3" id="KW-0560">Oxidoreductase</keyword>
<dbReference type="GO" id="GO:0009898">
    <property type="term" value="C:cytoplasmic side of plasma membrane"/>
    <property type="evidence" value="ECO:0007669"/>
    <property type="project" value="TreeGrafter"/>
</dbReference>
<sequence>MSYITPNAIFHNEPFTDFTIAEERDDFLQALSNVKSKLGAHYPLLIGGESIYTEQRELVSLNPAEPEQVIGYVSKAGQEFAEHAMQNALSAFTLWSAVPAEQRAVVLLKAASLLRIRKHEFSAWLVYESGKNWAEADADTAEAIDFMEYYAREMIRLSETSVHQPLTSISGEDNKLKYIPLGVGVIIPPWNFPLAILAGMTSAAVVCGNTVVLKPASTTPVIAYQFCKLMKEAGVPNGVINYVPGSGAEIGDYLTLHPKTRFICFTGSKEVGLRINQLAAQTENGQIWIKRVIAEMGGKDGIVVDETADLPAAAVAIVNSAFGFQGQKCSAASRAIIVESVYDEVVSRIIELTRQLKVGLPEQNASVGPVIDENSFEQILEYIEIGKEEGKLVIGGEKVEGSGYMIQPAVFIDVDPKSRLMQEEIFGPVLAVTPARNWEEAIRVYNDTEFGLTGSFFSTNEVRIQEALNRMHCGNLYVNRKCTGALVGAHPFGGFNMSGTDSKAGGHDYLLLFTQAKLVSRKI</sequence>
<dbReference type="Proteomes" id="UP000019364">
    <property type="component" value="Unassembled WGS sequence"/>
</dbReference>
<evidence type="ECO:0000259" key="8">
    <source>
        <dbReference type="Pfam" id="PF00171"/>
    </source>
</evidence>
<evidence type="ECO:0000256" key="4">
    <source>
        <dbReference type="ARBA" id="ARBA00023027"/>
    </source>
</evidence>
<evidence type="ECO:0000256" key="2">
    <source>
        <dbReference type="ARBA" id="ARBA00012884"/>
    </source>
</evidence>
<dbReference type="SUPFAM" id="SSF53720">
    <property type="entry name" value="ALDH-like"/>
    <property type="match status" value="1"/>
</dbReference>
<comment type="caution">
    <text evidence="9">The sequence shown here is derived from an EMBL/GenBank/DDBJ whole genome shotgun (WGS) entry which is preliminary data.</text>
</comment>
<dbReference type="FunFam" id="3.40.605.10:FF:000045">
    <property type="entry name" value="1-pyrroline-5-carboxylate dehydrogenase 1"/>
    <property type="match status" value="1"/>
</dbReference>
<evidence type="ECO:0000313" key="9">
    <source>
        <dbReference type="EMBL" id="GAF10374.1"/>
    </source>
</evidence>
<dbReference type="EMBL" id="BAVZ01000022">
    <property type="protein sequence ID" value="GAF10374.1"/>
    <property type="molecule type" value="Genomic_DNA"/>
</dbReference>
<dbReference type="Pfam" id="PF00171">
    <property type="entry name" value="Aldedh"/>
    <property type="match status" value="1"/>
</dbReference>
<dbReference type="STRING" id="1236976.JCM16418_4561"/>
<dbReference type="InterPro" id="IPR016160">
    <property type="entry name" value="Ald_DH_CS_CYS"/>
</dbReference>
<dbReference type="AlphaFoldDB" id="W7Z7K8"/>
<dbReference type="eggNOG" id="COG1012">
    <property type="taxonomic scope" value="Bacteria"/>
</dbReference>
<evidence type="ECO:0000256" key="5">
    <source>
        <dbReference type="ARBA" id="ARBA00048142"/>
    </source>
</evidence>
<dbReference type="InterPro" id="IPR050485">
    <property type="entry name" value="Proline_metab_enzyme"/>
</dbReference>
<dbReference type="NCBIfam" id="NF002852">
    <property type="entry name" value="PRK03137.1"/>
    <property type="match status" value="1"/>
</dbReference>
<dbReference type="GO" id="GO:0003842">
    <property type="term" value="F:L-glutamate gamma-semialdehyde dehydrogenase activity"/>
    <property type="evidence" value="ECO:0007669"/>
    <property type="project" value="UniProtKB-UniRule"/>
</dbReference>
<name>W7Z7K8_9BACL</name>
<evidence type="ECO:0000256" key="7">
    <source>
        <dbReference type="NCBIfam" id="TIGR01237"/>
    </source>
</evidence>
<accession>W7Z7K8</accession>
<dbReference type="InterPro" id="IPR016163">
    <property type="entry name" value="Ald_DH_C"/>
</dbReference>
<proteinExistence type="inferred from homology"/>
<feature type="domain" description="Aldehyde dehydrogenase" evidence="8">
    <location>
        <begin position="55"/>
        <end position="519"/>
    </location>
</feature>
<evidence type="ECO:0000313" key="10">
    <source>
        <dbReference type="Proteomes" id="UP000019364"/>
    </source>
</evidence>
<dbReference type="NCBIfam" id="TIGR01237">
    <property type="entry name" value="D1pyr5carbox2"/>
    <property type="match status" value="1"/>
</dbReference>
<dbReference type="PANTHER" id="PTHR42862">
    <property type="entry name" value="DELTA-1-PYRROLINE-5-CARBOXYLATE DEHYDROGENASE 1, ISOFORM A-RELATED"/>
    <property type="match status" value="1"/>
</dbReference>
<comment type="catalytic activity">
    <reaction evidence="5">
        <text>L-glutamate 5-semialdehyde + NAD(+) + H2O = L-glutamate + NADH + 2 H(+)</text>
        <dbReference type="Rhea" id="RHEA:30235"/>
        <dbReference type="ChEBI" id="CHEBI:15377"/>
        <dbReference type="ChEBI" id="CHEBI:15378"/>
        <dbReference type="ChEBI" id="CHEBI:29985"/>
        <dbReference type="ChEBI" id="CHEBI:57540"/>
        <dbReference type="ChEBI" id="CHEBI:57945"/>
        <dbReference type="ChEBI" id="CHEBI:58066"/>
        <dbReference type="EC" id="1.2.1.88"/>
    </reaction>
</comment>
<dbReference type="Gene3D" id="3.40.605.10">
    <property type="entry name" value="Aldehyde Dehydrogenase, Chain A, domain 1"/>
    <property type="match status" value="1"/>
</dbReference>
<dbReference type="EC" id="1.2.1.88" evidence="2 7"/>
<evidence type="ECO:0000256" key="1">
    <source>
        <dbReference type="ARBA" id="ARBA00004786"/>
    </source>
</evidence>
<evidence type="ECO:0000256" key="6">
    <source>
        <dbReference type="ARBA" id="ARBA00061617"/>
    </source>
</evidence>
<dbReference type="InterPro" id="IPR005932">
    <property type="entry name" value="RocA"/>
</dbReference>
<organism evidence="9 10">
    <name type="scientific">Paenibacillus pini JCM 16418</name>
    <dbReference type="NCBI Taxonomy" id="1236976"/>
    <lineage>
        <taxon>Bacteria</taxon>
        <taxon>Bacillati</taxon>
        <taxon>Bacillota</taxon>
        <taxon>Bacilli</taxon>
        <taxon>Bacillales</taxon>
        <taxon>Paenibacillaceae</taxon>
        <taxon>Paenibacillus</taxon>
    </lineage>
</organism>
<dbReference type="Gene3D" id="3.40.309.10">
    <property type="entry name" value="Aldehyde Dehydrogenase, Chain A, domain 2"/>
    <property type="match status" value="1"/>
</dbReference>
<dbReference type="InterPro" id="IPR015590">
    <property type="entry name" value="Aldehyde_DH_dom"/>
</dbReference>
<dbReference type="FunFam" id="3.40.309.10:FF:000005">
    <property type="entry name" value="1-pyrroline-5-carboxylate dehydrogenase 1"/>
    <property type="match status" value="1"/>
</dbReference>
<dbReference type="GO" id="GO:0004657">
    <property type="term" value="F:proline dehydrogenase activity"/>
    <property type="evidence" value="ECO:0007669"/>
    <property type="project" value="UniProtKB-ARBA"/>
</dbReference>
<dbReference type="GO" id="GO:0010133">
    <property type="term" value="P:L-proline catabolic process to L-glutamate"/>
    <property type="evidence" value="ECO:0007669"/>
    <property type="project" value="TreeGrafter"/>
</dbReference>
<evidence type="ECO:0000256" key="3">
    <source>
        <dbReference type="ARBA" id="ARBA00023002"/>
    </source>
</evidence>
<dbReference type="RefSeq" id="WP_036652704.1">
    <property type="nucleotide sequence ID" value="NZ_BAVZ01000022.1"/>
</dbReference>
<keyword evidence="10" id="KW-1185">Reference proteome</keyword>
<keyword evidence="4" id="KW-0520">NAD</keyword>
<reference evidence="9 10" key="1">
    <citation type="journal article" date="2014" name="Genome Announc.">
        <title>Draft Genome Sequence of Paenibacillus pini JCM 16418T, Isolated from the Rhizosphere of Pine Tree.</title>
        <authorList>
            <person name="Yuki M."/>
            <person name="Oshima K."/>
            <person name="Suda W."/>
            <person name="Oshida Y."/>
            <person name="Kitamura K."/>
            <person name="Iida Y."/>
            <person name="Hattori M."/>
            <person name="Ohkuma M."/>
        </authorList>
    </citation>
    <scope>NUCLEOTIDE SEQUENCE [LARGE SCALE GENOMIC DNA]</scope>
    <source>
        <strain evidence="9 10">JCM 16418</strain>
    </source>
</reference>
<dbReference type="InterPro" id="IPR016162">
    <property type="entry name" value="Ald_DH_N"/>
</dbReference>
<gene>
    <name evidence="9" type="ORF">JCM16418_4561</name>
</gene>
<comment type="pathway">
    <text evidence="1">Amino-acid degradation; L-proline degradation into L-glutamate; L-glutamate from L-proline: step 2/2.</text>
</comment>
<protein>
    <recommendedName>
        <fullName evidence="2 7">L-glutamate gamma-semialdehyde dehydrogenase</fullName>
        <ecNumber evidence="2 7">1.2.1.88</ecNumber>
    </recommendedName>
</protein>